<keyword evidence="6" id="KW-1185">Reference proteome</keyword>
<organism evidence="5 6">
    <name type="scientific">Daedalea quercina L-15889</name>
    <dbReference type="NCBI Taxonomy" id="1314783"/>
    <lineage>
        <taxon>Eukaryota</taxon>
        <taxon>Fungi</taxon>
        <taxon>Dikarya</taxon>
        <taxon>Basidiomycota</taxon>
        <taxon>Agaricomycotina</taxon>
        <taxon>Agaricomycetes</taxon>
        <taxon>Polyporales</taxon>
        <taxon>Fomitopsis</taxon>
    </lineage>
</organism>
<dbReference type="OrthoDB" id="248120at2759"/>
<proteinExistence type="inferred from homology"/>
<name>A0A165PQS4_9APHY</name>
<dbReference type="Pfam" id="PF01920">
    <property type="entry name" value="Prefoldin_2"/>
    <property type="match status" value="1"/>
</dbReference>
<dbReference type="InterPro" id="IPR002777">
    <property type="entry name" value="PFD_beta-like"/>
</dbReference>
<evidence type="ECO:0000313" key="6">
    <source>
        <dbReference type="Proteomes" id="UP000076727"/>
    </source>
</evidence>
<evidence type="ECO:0000313" key="5">
    <source>
        <dbReference type="EMBL" id="KZT68518.1"/>
    </source>
</evidence>
<reference evidence="5 6" key="1">
    <citation type="journal article" date="2016" name="Mol. Biol. Evol.">
        <title>Comparative Genomics of Early-Diverging Mushroom-Forming Fungi Provides Insights into the Origins of Lignocellulose Decay Capabilities.</title>
        <authorList>
            <person name="Nagy L.G."/>
            <person name="Riley R."/>
            <person name="Tritt A."/>
            <person name="Adam C."/>
            <person name="Daum C."/>
            <person name="Floudas D."/>
            <person name="Sun H."/>
            <person name="Yadav J.S."/>
            <person name="Pangilinan J."/>
            <person name="Larsson K.H."/>
            <person name="Matsuura K."/>
            <person name="Barry K."/>
            <person name="Labutti K."/>
            <person name="Kuo R."/>
            <person name="Ohm R.A."/>
            <person name="Bhattacharya S.S."/>
            <person name="Shirouzu T."/>
            <person name="Yoshinaga Y."/>
            <person name="Martin F.M."/>
            <person name="Grigoriev I.V."/>
            <person name="Hibbett D.S."/>
        </authorList>
    </citation>
    <scope>NUCLEOTIDE SEQUENCE [LARGE SCALE GENOMIC DNA]</scope>
    <source>
        <strain evidence="5 6">L-15889</strain>
    </source>
</reference>
<feature type="coiled-coil region" evidence="3">
    <location>
        <begin position="5"/>
        <end position="56"/>
    </location>
</feature>
<dbReference type="AlphaFoldDB" id="A0A165PQS4"/>
<dbReference type="PANTHER" id="PTHR21431:SF0">
    <property type="entry name" value="PREFOLDIN SUBUNIT 6"/>
    <property type="match status" value="1"/>
</dbReference>
<evidence type="ECO:0000256" key="2">
    <source>
        <dbReference type="ARBA" id="ARBA00023186"/>
    </source>
</evidence>
<dbReference type="GO" id="GO:0051087">
    <property type="term" value="F:protein-folding chaperone binding"/>
    <property type="evidence" value="ECO:0007669"/>
    <property type="project" value="TreeGrafter"/>
</dbReference>
<dbReference type="GO" id="GO:0051082">
    <property type="term" value="F:unfolded protein binding"/>
    <property type="evidence" value="ECO:0007669"/>
    <property type="project" value="InterPro"/>
</dbReference>
<dbReference type="Gene3D" id="1.10.287.370">
    <property type="match status" value="1"/>
</dbReference>
<dbReference type="GO" id="GO:0016272">
    <property type="term" value="C:prefoldin complex"/>
    <property type="evidence" value="ECO:0007669"/>
    <property type="project" value="InterPro"/>
</dbReference>
<dbReference type="SUPFAM" id="SSF46579">
    <property type="entry name" value="Prefoldin"/>
    <property type="match status" value="1"/>
</dbReference>
<gene>
    <name evidence="5" type="ORF">DAEQUDRAFT_766325</name>
</gene>
<keyword evidence="3" id="KW-0175">Coiled coil</keyword>
<comment type="similarity">
    <text evidence="1">Belongs to the prefoldin subunit beta family.</text>
</comment>
<protein>
    <recommendedName>
        <fullName evidence="7">Prefoldin</fullName>
    </recommendedName>
</protein>
<evidence type="ECO:0000256" key="4">
    <source>
        <dbReference type="SAM" id="MobiDB-lite"/>
    </source>
</evidence>
<dbReference type="STRING" id="1314783.A0A165PQS4"/>
<dbReference type="CDD" id="cd23161">
    <property type="entry name" value="Prefoldin_6"/>
    <property type="match status" value="1"/>
</dbReference>
<dbReference type="Proteomes" id="UP000076727">
    <property type="component" value="Unassembled WGS sequence"/>
</dbReference>
<dbReference type="EMBL" id="KV429066">
    <property type="protein sequence ID" value="KZT68518.1"/>
    <property type="molecule type" value="Genomic_DNA"/>
</dbReference>
<dbReference type="GO" id="GO:0006457">
    <property type="term" value="P:protein folding"/>
    <property type="evidence" value="ECO:0007669"/>
    <property type="project" value="InterPro"/>
</dbReference>
<dbReference type="GO" id="GO:0051131">
    <property type="term" value="P:chaperone-mediated protein complex assembly"/>
    <property type="evidence" value="ECO:0007669"/>
    <property type="project" value="TreeGrafter"/>
</dbReference>
<evidence type="ECO:0000256" key="1">
    <source>
        <dbReference type="ARBA" id="ARBA00008045"/>
    </source>
</evidence>
<sequence>MSTAVVALQDRLQSASNDFQKIQTDMASAVEARQKLEAQQSENELVKKEFSTLTERNEVYKLVGPVLVKQDQAEAKTTVDKRLEFIASDMCVSWLPSDESSLTVHAPSSRVRPPNSKRIEGQIKDLEEKADKKKLELVEIQTALQQQLKAPAPPAAVAA</sequence>
<dbReference type="FunFam" id="1.10.287.370:FF:000003">
    <property type="entry name" value="Prefoldin subunit 6"/>
    <property type="match status" value="1"/>
</dbReference>
<dbReference type="PANTHER" id="PTHR21431">
    <property type="entry name" value="PREFOLDIN SUBUNIT 6"/>
    <property type="match status" value="1"/>
</dbReference>
<evidence type="ECO:0000256" key="3">
    <source>
        <dbReference type="SAM" id="Coils"/>
    </source>
</evidence>
<dbReference type="GO" id="GO:0005737">
    <property type="term" value="C:cytoplasm"/>
    <property type="evidence" value="ECO:0007669"/>
    <property type="project" value="TreeGrafter"/>
</dbReference>
<feature type="region of interest" description="Disordered" evidence="4">
    <location>
        <begin position="102"/>
        <end position="122"/>
    </location>
</feature>
<dbReference type="InterPro" id="IPR009053">
    <property type="entry name" value="Prefoldin"/>
</dbReference>
<keyword evidence="2" id="KW-0143">Chaperone</keyword>
<evidence type="ECO:0008006" key="7">
    <source>
        <dbReference type="Google" id="ProtNLM"/>
    </source>
</evidence>
<accession>A0A165PQS4</accession>